<sequence length="121" mass="12745">MAGDLNLDPDLVTQLEGEIGETGEQAAEKMNQIREAYLSTVGASWQGGAANKALEKQEEFNEVWLRLKGILVNLQENLGGAKKLQMETDADDELLLGQVDPAAAAAAEGYGGGMGGNVGRL</sequence>
<protein>
    <submittedName>
        <fullName evidence="1">Uncharacterized protein</fullName>
    </submittedName>
</protein>
<proteinExistence type="predicted"/>
<gene>
    <name evidence="1" type="ORF">SAMN05421630_103174</name>
</gene>
<organism evidence="1 2">
    <name type="scientific">Prauserella marina</name>
    <dbReference type="NCBI Taxonomy" id="530584"/>
    <lineage>
        <taxon>Bacteria</taxon>
        <taxon>Bacillati</taxon>
        <taxon>Actinomycetota</taxon>
        <taxon>Actinomycetes</taxon>
        <taxon>Pseudonocardiales</taxon>
        <taxon>Pseudonocardiaceae</taxon>
        <taxon>Prauserella</taxon>
    </lineage>
</organism>
<dbReference type="AlphaFoldDB" id="A0A1G6NKA1"/>
<dbReference type="EMBL" id="FMZE01000003">
    <property type="protein sequence ID" value="SDC68198.1"/>
    <property type="molecule type" value="Genomic_DNA"/>
</dbReference>
<dbReference type="SUPFAM" id="SSF140453">
    <property type="entry name" value="EsxAB dimer-like"/>
    <property type="match status" value="1"/>
</dbReference>
<dbReference type="STRING" id="530584.SAMN05421630_103174"/>
<name>A0A1G6NKA1_9PSEU</name>
<evidence type="ECO:0000313" key="1">
    <source>
        <dbReference type="EMBL" id="SDC68198.1"/>
    </source>
</evidence>
<dbReference type="InterPro" id="IPR036689">
    <property type="entry name" value="ESAT-6-like_sf"/>
</dbReference>
<accession>A0A1G6NKA1</accession>
<keyword evidence="2" id="KW-1185">Reference proteome</keyword>
<reference evidence="1 2" key="1">
    <citation type="submission" date="2016-10" db="EMBL/GenBank/DDBJ databases">
        <authorList>
            <person name="de Groot N.N."/>
        </authorList>
    </citation>
    <scope>NUCLEOTIDE SEQUENCE [LARGE SCALE GENOMIC DNA]</scope>
    <source>
        <strain evidence="1 2">CGMCC 4.5506</strain>
    </source>
</reference>
<dbReference type="Gene3D" id="1.10.287.1060">
    <property type="entry name" value="ESAT-6-like"/>
    <property type="match status" value="1"/>
</dbReference>
<dbReference type="OrthoDB" id="9945512at2"/>
<evidence type="ECO:0000313" key="2">
    <source>
        <dbReference type="Proteomes" id="UP000199494"/>
    </source>
</evidence>
<dbReference type="Proteomes" id="UP000199494">
    <property type="component" value="Unassembled WGS sequence"/>
</dbReference>
<dbReference type="RefSeq" id="WP_143021355.1">
    <property type="nucleotide sequence ID" value="NZ_CP016353.1"/>
</dbReference>